<sequence>MLHCTNCGGHFTHKQFLEVIVQVSTIIKKHQETTAVPKSDGMDFFIHNFPQLLDYLQAIHKRLDKHDEMFEELVKLQKKVSELTDANNSLQQKNKKLEYELATLRSTEQINPSTGSQASKYASDTDSSNTNNNNNNNHNKNNSSPSVPTTTKSPTLSYAQMTARKVTIKKPTTRQVQAAARKLAPSTQSGFKFIYLYQHYRMTIKQLRDILRKLKIDNSRILDVYFPDRGVVGVLIHNDYELELTAQLNRRGVQLHNSFDPCHPDIVRDPEFKDKSTEERTLQAKIIFNNTCNHAINFIKTPHIKLAIARNFLQQEWISENDFQSYLALEKSTDVNALAAAKALRPNSQSPPPPTETIDLDDDIDITTTYDNPTTTTI</sequence>
<proteinExistence type="predicted"/>
<protein>
    <submittedName>
        <fullName evidence="3">Uncharacterized protein</fullName>
    </submittedName>
</protein>
<keyword evidence="1" id="KW-0175">Coiled coil</keyword>
<feature type="coiled-coil region" evidence="1">
    <location>
        <begin position="66"/>
        <end position="107"/>
    </location>
</feature>
<evidence type="ECO:0000313" key="3">
    <source>
        <dbReference type="EMBL" id="KAG2211144.1"/>
    </source>
</evidence>
<gene>
    <name evidence="3" type="ORF">INT45_008178</name>
</gene>
<feature type="region of interest" description="Disordered" evidence="2">
    <location>
        <begin position="108"/>
        <end position="154"/>
    </location>
</feature>
<dbReference type="AlphaFoldDB" id="A0A8H7RHM4"/>
<feature type="compositionally biased region" description="Polar residues" evidence="2">
    <location>
        <begin position="108"/>
        <end position="126"/>
    </location>
</feature>
<name>A0A8H7RHM4_9FUNG</name>
<dbReference type="OrthoDB" id="2206543at2759"/>
<comment type="caution">
    <text evidence="3">The sequence shown here is derived from an EMBL/GenBank/DDBJ whole genome shotgun (WGS) entry which is preliminary data.</text>
</comment>
<dbReference type="EMBL" id="JAEPRB010000848">
    <property type="protein sequence ID" value="KAG2211144.1"/>
    <property type="molecule type" value="Genomic_DNA"/>
</dbReference>
<dbReference type="Proteomes" id="UP000646827">
    <property type="component" value="Unassembled WGS sequence"/>
</dbReference>
<feature type="region of interest" description="Disordered" evidence="2">
    <location>
        <begin position="344"/>
        <end position="378"/>
    </location>
</feature>
<accession>A0A8H7RHM4</accession>
<evidence type="ECO:0000256" key="1">
    <source>
        <dbReference type="SAM" id="Coils"/>
    </source>
</evidence>
<evidence type="ECO:0000313" key="4">
    <source>
        <dbReference type="Proteomes" id="UP000646827"/>
    </source>
</evidence>
<evidence type="ECO:0000256" key="2">
    <source>
        <dbReference type="SAM" id="MobiDB-lite"/>
    </source>
</evidence>
<keyword evidence="4" id="KW-1185">Reference proteome</keyword>
<feature type="compositionally biased region" description="Low complexity" evidence="2">
    <location>
        <begin position="366"/>
        <end position="378"/>
    </location>
</feature>
<reference evidence="3 4" key="1">
    <citation type="submission" date="2020-12" db="EMBL/GenBank/DDBJ databases">
        <title>Metabolic potential, ecology and presence of endohyphal bacteria is reflected in genomic diversity of Mucoromycotina.</title>
        <authorList>
            <person name="Muszewska A."/>
            <person name="Okrasinska A."/>
            <person name="Steczkiewicz K."/>
            <person name="Drgas O."/>
            <person name="Orlowska M."/>
            <person name="Perlinska-Lenart U."/>
            <person name="Aleksandrzak-Piekarczyk T."/>
            <person name="Szatraj K."/>
            <person name="Zielenkiewicz U."/>
            <person name="Pilsyk S."/>
            <person name="Malc E."/>
            <person name="Mieczkowski P."/>
            <person name="Kruszewska J.S."/>
            <person name="Biernat P."/>
            <person name="Pawlowska J."/>
        </authorList>
    </citation>
    <scope>NUCLEOTIDE SEQUENCE [LARGE SCALE GENOMIC DNA]</scope>
    <source>
        <strain evidence="3 4">CBS 142.35</strain>
    </source>
</reference>
<feature type="compositionally biased region" description="Low complexity" evidence="2">
    <location>
        <begin position="127"/>
        <end position="154"/>
    </location>
</feature>
<organism evidence="3 4">
    <name type="scientific">Circinella minor</name>
    <dbReference type="NCBI Taxonomy" id="1195481"/>
    <lineage>
        <taxon>Eukaryota</taxon>
        <taxon>Fungi</taxon>
        <taxon>Fungi incertae sedis</taxon>
        <taxon>Mucoromycota</taxon>
        <taxon>Mucoromycotina</taxon>
        <taxon>Mucoromycetes</taxon>
        <taxon>Mucorales</taxon>
        <taxon>Lichtheimiaceae</taxon>
        <taxon>Circinella</taxon>
    </lineage>
</organism>